<feature type="compositionally biased region" description="Basic and acidic residues" evidence="9">
    <location>
        <begin position="562"/>
        <end position="572"/>
    </location>
</feature>
<feature type="region of interest" description="Disordered" evidence="9">
    <location>
        <begin position="1547"/>
        <end position="1567"/>
    </location>
</feature>
<feature type="compositionally biased region" description="Polar residues" evidence="9">
    <location>
        <begin position="1252"/>
        <end position="1262"/>
    </location>
</feature>
<dbReference type="InterPro" id="IPR036168">
    <property type="entry name" value="AP2_Mu_C_sf"/>
</dbReference>
<dbReference type="InterPro" id="IPR012320">
    <property type="entry name" value="SHD_dom"/>
</dbReference>
<feature type="region of interest" description="Disordered" evidence="9">
    <location>
        <begin position="603"/>
        <end position="646"/>
    </location>
</feature>
<feature type="region of interest" description="Disordered" evidence="9">
    <location>
        <begin position="373"/>
        <end position="396"/>
    </location>
</feature>
<evidence type="ECO:0000256" key="5">
    <source>
        <dbReference type="ARBA" id="ARBA00022490"/>
    </source>
</evidence>
<evidence type="ECO:0000256" key="2">
    <source>
        <dbReference type="ARBA" id="ARBA00004496"/>
    </source>
</evidence>
<dbReference type="GO" id="GO:0006897">
    <property type="term" value="P:endocytosis"/>
    <property type="evidence" value="ECO:0007669"/>
    <property type="project" value="UniProtKB-KW"/>
</dbReference>
<feature type="region of interest" description="Disordered" evidence="9">
    <location>
        <begin position="668"/>
        <end position="718"/>
    </location>
</feature>
<evidence type="ECO:0000259" key="11">
    <source>
        <dbReference type="PROSITE" id="PS51072"/>
    </source>
</evidence>
<evidence type="ECO:0000313" key="13">
    <source>
        <dbReference type="Proteomes" id="UP000494040"/>
    </source>
</evidence>
<evidence type="ECO:0000256" key="9">
    <source>
        <dbReference type="SAM" id="MobiDB-lite"/>
    </source>
</evidence>
<dbReference type="InterPro" id="IPR050431">
    <property type="entry name" value="Adaptor_comp_med_subunit"/>
</dbReference>
<feature type="domain" description="MHD" evidence="11">
    <location>
        <begin position="1761"/>
        <end position="1894"/>
    </location>
</feature>
<feature type="region of interest" description="Disordered" evidence="9">
    <location>
        <begin position="1449"/>
        <end position="1468"/>
    </location>
</feature>
<dbReference type="GO" id="GO:0006886">
    <property type="term" value="P:intracellular protein transport"/>
    <property type="evidence" value="ECO:0007669"/>
    <property type="project" value="InterPro"/>
</dbReference>
<dbReference type="GO" id="GO:0012505">
    <property type="term" value="C:endomembrane system"/>
    <property type="evidence" value="ECO:0007669"/>
    <property type="project" value="UniProtKB-SubCell"/>
</dbReference>
<evidence type="ECO:0008006" key="14">
    <source>
        <dbReference type="Google" id="ProtNLM"/>
    </source>
</evidence>
<dbReference type="PROSITE" id="PS51072">
    <property type="entry name" value="MHD"/>
    <property type="match status" value="1"/>
</dbReference>
<evidence type="ECO:0000259" key="10">
    <source>
        <dbReference type="PROSITE" id="PS51070"/>
    </source>
</evidence>
<evidence type="ECO:0000256" key="4">
    <source>
        <dbReference type="ARBA" id="ARBA00022448"/>
    </source>
</evidence>
<keyword evidence="6" id="KW-0254">Endocytosis</keyword>
<dbReference type="PANTHER" id="PTHR10529">
    <property type="entry name" value="AP COMPLEX SUBUNIT MU"/>
    <property type="match status" value="1"/>
</dbReference>
<evidence type="ECO:0000256" key="8">
    <source>
        <dbReference type="ARBA" id="ARBA00023136"/>
    </source>
</evidence>
<feature type="region of interest" description="Disordered" evidence="9">
    <location>
        <begin position="556"/>
        <end position="577"/>
    </location>
</feature>
<dbReference type="PRINTS" id="PR00314">
    <property type="entry name" value="CLATHRINADPT"/>
</dbReference>
<dbReference type="KEGG" id="clec:106662693"/>
<dbReference type="Pfam" id="PF00928">
    <property type="entry name" value="Adap_comp_sub"/>
    <property type="match status" value="1"/>
</dbReference>
<dbReference type="SUPFAM" id="SSF49447">
    <property type="entry name" value="Second domain of Mu2 adaptin subunit (ap50) of ap2 adaptor"/>
    <property type="match status" value="1"/>
</dbReference>
<keyword evidence="8" id="KW-0472">Membrane</keyword>
<feature type="region of interest" description="Disordered" evidence="9">
    <location>
        <begin position="1"/>
        <end position="68"/>
    </location>
</feature>
<keyword evidence="4" id="KW-0813">Transport</keyword>
<protein>
    <recommendedName>
        <fullName evidence="14">Protein stoned-B</fullName>
    </recommendedName>
</protein>
<dbReference type="Gene3D" id="2.60.40.1170">
    <property type="entry name" value="Mu homology domain, subdomain B"/>
    <property type="match status" value="1"/>
</dbReference>
<feature type="region of interest" description="Disordered" evidence="9">
    <location>
        <begin position="1048"/>
        <end position="1069"/>
    </location>
</feature>
<dbReference type="FunFam" id="2.60.40.1170:FF:000022">
    <property type="entry name" value="AP-1 complex subunit mu"/>
    <property type="match status" value="1"/>
</dbReference>
<comment type="similarity">
    <text evidence="3">Belongs to the Stoned B family.</text>
</comment>
<evidence type="ECO:0000256" key="6">
    <source>
        <dbReference type="ARBA" id="ARBA00022583"/>
    </source>
</evidence>
<feature type="compositionally biased region" description="Basic residues" evidence="9">
    <location>
        <begin position="1"/>
        <end position="18"/>
    </location>
</feature>
<evidence type="ECO:0000313" key="12">
    <source>
        <dbReference type="EnsemblMetazoa" id="XP_014242417.1"/>
    </source>
</evidence>
<proteinExistence type="inferred from homology"/>
<evidence type="ECO:0000256" key="1">
    <source>
        <dbReference type="ARBA" id="ARBA00004308"/>
    </source>
</evidence>
<comment type="subcellular location">
    <subcellularLocation>
        <location evidence="2">Cytoplasm</location>
    </subcellularLocation>
    <subcellularLocation>
        <location evidence="1">Endomembrane system</location>
    </subcellularLocation>
</comment>
<feature type="compositionally biased region" description="Polar residues" evidence="9">
    <location>
        <begin position="960"/>
        <end position="995"/>
    </location>
</feature>
<evidence type="ECO:0000256" key="7">
    <source>
        <dbReference type="ARBA" id="ARBA00022927"/>
    </source>
</evidence>
<dbReference type="EnsemblMetazoa" id="XM_014386931.2">
    <property type="protein sequence ID" value="XP_014242417.1"/>
    <property type="gene ID" value="LOC106662693"/>
</dbReference>
<dbReference type="InterPro" id="IPR001392">
    <property type="entry name" value="Clathrin_mu"/>
</dbReference>
<dbReference type="RefSeq" id="XP_014242417.1">
    <property type="nucleotide sequence ID" value="XM_014386931.2"/>
</dbReference>
<feature type="compositionally biased region" description="Acidic residues" evidence="9">
    <location>
        <begin position="140"/>
        <end position="170"/>
    </location>
</feature>
<feature type="region of interest" description="Disordered" evidence="9">
    <location>
        <begin position="956"/>
        <end position="1024"/>
    </location>
</feature>
<dbReference type="OMA" id="VTGQMEF"/>
<dbReference type="InterPro" id="IPR028565">
    <property type="entry name" value="MHD"/>
</dbReference>
<keyword evidence="5" id="KW-0963">Cytoplasm</keyword>
<feature type="region of interest" description="Disordered" evidence="9">
    <location>
        <begin position="1155"/>
        <end position="1203"/>
    </location>
</feature>
<dbReference type="Proteomes" id="UP000494040">
    <property type="component" value="Unassembled WGS sequence"/>
</dbReference>
<dbReference type="GeneID" id="106662693"/>
<feature type="region of interest" description="Disordered" evidence="9">
    <location>
        <begin position="1229"/>
        <end position="1262"/>
    </location>
</feature>
<organism evidence="12 13">
    <name type="scientific">Cimex lectularius</name>
    <name type="common">Bed bug</name>
    <name type="synonym">Acanthia lectularia</name>
    <dbReference type="NCBI Taxonomy" id="79782"/>
    <lineage>
        <taxon>Eukaryota</taxon>
        <taxon>Metazoa</taxon>
        <taxon>Ecdysozoa</taxon>
        <taxon>Arthropoda</taxon>
        <taxon>Hexapoda</taxon>
        <taxon>Insecta</taxon>
        <taxon>Pterygota</taxon>
        <taxon>Neoptera</taxon>
        <taxon>Paraneoptera</taxon>
        <taxon>Hemiptera</taxon>
        <taxon>Heteroptera</taxon>
        <taxon>Panheteroptera</taxon>
        <taxon>Cimicomorpha</taxon>
        <taxon>Cimicidae</taxon>
        <taxon>Cimex</taxon>
    </lineage>
</organism>
<feature type="domain" description="SHD" evidence="10">
    <location>
        <begin position="1583"/>
        <end position="1757"/>
    </location>
</feature>
<dbReference type="OrthoDB" id="10063141at2759"/>
<dbReference type="GO" id="GO:0030131">
    <property type="term" value="C:clathrin adaptor complex"/>
    <property type="evidence" value="ECO:0007669"/>
    <property type="project" value="InterPro"/>
</dbReference>
<feature type="region of interest" description="Disordered" evidence="9">
    <location>
        <begin position="256"/>
        <end position="288"/>
    </location>
</feature>
<feature type="compositionally biased region" description="Pro residues" evidence="9">
    <location>
        <begin position="1159"/>
        <end position="1194"/>
    </location>
</feature>
<evidence type="ECO:0000256" key="3">
    <source>
        <dbReference type="ARBA" id="ARBA00005579"/>
    </source>
</evidence>
<dbReference type="PROSITE" id="PS51070">
    <property type="entry name" value="SHD"/>
    <property type="match status" value="1"/>
</dbReference>
<reference evidence="12" key="1">
    <citation type="submission" date="2022-01" db="UniProtKB">
        <authorList>
            <consortium name="EnsemblMetazoa"/>
        </authorList>
    </citation>
    <scope>IDENTIFICATION</scope>
</reference>
<feature type="region of interest" description="Disordered" evidence="9">
    <location>
        <begin position="84"/>
        <end position="170"/>
    </location>
</feature>
<name>A0A8I6RES0_CIMLE</name>
<keyword evidence="13" id="KW-1185">Reference proteome</keyword>
<accession>A0A8I6RES0</accession>
<keyword evidence="7" id="KW-0653">Protein transport</keyword>
<sequence>MLKIPKGLKKKKKGKKSKHKEEDLFDSAELEQYRKEQQQKLEQGGCEPAEGNDENSEEWQKFKALTSGVDDILKKTQGDLDRIKSTSFFQKKPPGPSTPAPTESVAVASKAEREPAKGKWVGFEEGGDEPSEEASAVNPEEAEAAFGDEEKLEEEEEEESEFEDGQDDIFDTSYVDVVTSGEVKLAYVPDSPEKEEDGFDPFDTSIVDKVIKVDPNEEKKKKLVSLGCAVEVLTGKLEKATAGPPVEAVKTVRRRPKPQDLLLGSFDEGGGGVDTEAQPEPPPKSLLDEDPIFEEETQVVLGLPSVTPLAENKSITLQPVIEKPEEKVKVDLHELVEEFIPSFGEVKTVQFVDPSAEAVDELDDEFAALAAESLSKQLPGENKLSKPPRPELPKVPVDELENDFDIEDDPFDTTFASQVLPGKFELKLIEKEILENPAPEVNKIVIDSRIQEALNNSERKGSVTFKTAFDEDAEFDTLRPLESKHRDLLGGSTTDLSKIVQNPIVPASVKEDIDEFSDIDPFDTSVVDKIVVPGKSELRFLEKELLEESKPTVQVDFDDDFDPRADEKKPIVRPDNLTVGPKRFSVPKVVAFDVKSPPKLPDLLAVDQEETNKVGKPLTPYYPPPGGESIAHTEEQNDPFDTSHVKNCPGRIELKLIEKELVAKETPAALPARQHSLSDDEFDPRSGTKPATPKQQDIISGDVDNHTKLHTPVIPKKVSEDFEDSTDFDPFDTSIASVLVPGKAEIKILETELIYSKEDPVNPVNPNAITEALIRKSSQSSSSPRLSVSDVLENTEDLAVKPLTPVVASSSSFDLDDSVDPFDTSGIGDIVGPGKTELKILESELIIRNNTIMANPFLFTEDIGSSQVSNSAASFNPFLSGGNAEETTIPDNPFMSSYNAPETNVYDSNSGTNPFAFSSEPTTTSDFFGSNTDQTVEINYENIFASSQVPPPSSGIDIFSNANVPSELPQSKPIQDDFLTSTTPTNDIFAQNISGSEALEDADSGKGPPRRPPPPKPGPPKETKDLILSVTGAMEATSSSLLDRLQATRTPSPTPMRDLHSPSPTHFGDLLEVDEPMHPMAHSQPQEMNLLGDFDIEPSGPIAEPTVQEKRPSVDNQLTPITPVAPPAEVVQPLTPMPVVASAPKPASPAAPFVAAAPAMPPSRPAPPSVPQRPKLPPQPARPPPPPARVPTPEPVLDIKSPPQEIKKAEEVDNIFGDMAVTNGVTSVHTTEPDDVFSESEPHEHGDFFSQEPRTQQSENINDVSFPPVETQESELDFTIKASQPASEPSYNIFDAAPPLEADETFPAQLSQTIEPLNTSARIENAFDMGALTESVAAFSAQPELFAAPVDAFSAAPMDAFSAVPVATSIDTFSAAPPSSDAFGSAPTEDFDAFTAKFERAGFGEFGQPKSSDPFDPFSSQFPGGNTADESCTGFGADDNFDSFLSLREPPPVPQGTPARVSRGESAESVDDNEFNIFIKPKAADAFGEMVDNGPVPSLAPPPKSPSQMNAFQDTSPRFNPFDSNQEAPASATENIFAQAISAVEDRPMTRTDSQETPPTPLFDEDMSQPLENFPRIHYDGPGWEMQLRQPNKKKITGQRFWKKIFIKLVYQGENPVLQLFNGKDDKDPFQELPLQPCYSVSDIAAQQYDQYGKIFTVKLQFIFYKERPGVRPGQVTKAERITNKLSQFAAYAIQGDYQGVKEFGSDLKKLGLPVEHAPQISQLFKIGSQCYEDMKQFSMCVEEALFRLSAHRDRALTYKMEEVQITAVDELYVEQNANGGVEKQIARVRLFFLGFLSGMPDVELGVNDLVRQGKEVVGRHDIIPVVTEEWIRLENVEFHSCVQLDEYERTRTIKFKPPDACYIELMRFRVRPPKNRELPLQLKTTICVTGNKV</sequence>